<sequence>MRSCTIRLRKQSPHLTTYLVGRELFSFNVWVAWALGFCYHIDADQLRLALEELVEFQYPLLTGRLRISERGHRYVDNSNKGFSFLIEEDKERTLEEVNASFVLDETLETEPINGLPGSFVEPLQPHLFANGQDCILKVRLTNVQDGSVLGFSFAHCIADAEAMGQFIKDLAATYTKQAPLVWNPSRLPLQLLMLTAAGTKPTLAPDPSAGCATAEEKVVASLPQLQPVPSTFEGCVKAEMWDAWGLTLADRKVGAAVSHQVLHVPGRCLEQLRQNVINSAYAKQHNFTTFSVHDCISGLIWTIREAADGNDPSSGLKRPILFVADLRRHTAGALRTPERHWGNLVTTQVVQPPAASEPPPSDMTGCLHETLAAAACAVRSGVRSFYSDPEGLQKAWTGVLQMEDVVYWRNARTTPGFSPSRDSACCMSSWRGTSGESADFGQGLPAISVGRMENSLT</sequence>
<dbReference type="Gene3D" id="3.30.559.10">
    <property type="entry name" value="Chloramphenicol acetyltransferase-like domain"/>
    <property type="match status" value="2"/>
</dbReference>
<accession>A0AAW1SEI4</accession>
<evidence type="ECO:0000256" key="1">
    <source>
        <dbReference type="ARBA" id="ARBA00009861"/>
    </source>
</evidence>
<evidence type="ECO:0000256" key="2">
    <source>
        <dbReference type="ARBA" id="ARBA00022679"/>
    </source>
</evidence>
<organism evidence="3 4">
    <name type="scientific">Apatococcus fuscideae</name>
    <dbReference type="NCBI Taxonomy" id="2026836"/>
    <lineage>
        <taxon>Eukaryota</taxon>
        <taxon>Viridiplantae</taxon>
        <taxon>Chlorophyta</taxon>
        <taxon>core chlorophytes</taxon>
        <taxon>Trebouxiophyceae</taxon>
        <taxon>Chlorellales</taxon>
        <taxon>Chlorellaceae</taxon>
        <taxon>Apatococcus</taxon>
    </lineage>
</organism>
<reference evidence="3 4" key="1">
    <citation type="journal article" date="2024" name="Nat. Commun.">
        <title>Phylogenomics reveals the evolutionary origins of lichenization in chlorophyte algae.</title>
        <authorList>
            <person name="Puginier C."/>
            <person name="Libourel C."/>
            <person name="Otte J."/>
            <person name="Skaloud P."/>
            <person name="Haon M."/>
            <person name="Grisel S."/>
            <person name="Petersen M."/>
            <person name="Berrin J.G."/>
            <person name="Delaux P.M."/>
            <person name="Dal Grande F."/>
            <person name="Keller J."/>
        </authorList>
    </citation>
    <scope>NUCLEOTIDE SEQUENCE [LARGE SCALE GENOMIC DNA]</scope>
    <source>
        <strain evidence="3 4">SAG 2523</strain>
    </source>
</reference>
<proteinExistence type="inferred from homology"/>
<keyword evidence="2" id="KW-0808">Transferase</keyword>
<name>A0AAW1SEI4_9CHLO</name>
<keyword evidence="4" id="KW-1185">Reference proteome</keyword>
<comment type="caution">
    <text evidence="3">The sequence shown here is derived from an EMBL/GenBank/DDBJ whole genome shotgun (WGS) entry which is preliminary data.</text>
</comment>
<evidence type="ECO:0000313" key="4">
    <source>
        <dbReference type="Proteomes" id="UP001485043"/>
    </source>
</evidence>
<evidence type="ECO:0000313" key="3">
    <source>
        <dbReference type="EMBL" id="KAK9844237.1"/>
    </source>
</evidence>
<gene>
    <name evidence="3" type="ORF">WJX84_005198</name>
</gene>
<dbReference type="Proteomes" id="UP001485043">
    <property type="component" value="Unassembled WGS sequence"/>
</dbReference>
<dbReference type="Pfam" id="PF02458">
    <property type="entry name" value="Transferase"/>
    <property type="match status" value="1"/>
</dbReference>
<protein>
    <submittedName>
        <fullName evidence="3">Uncharacterized protein</fullName>
    </submittedName>
</protein>
<dbReference type="SUPFAM" id="SSF52777">
    <property type="entry name" value="CoA-dependent acyltransferases"/>
    <property type="match status" value="1"/>
</dbReference>
<dbReference type="AlphaFoldDB" id="A0AAW1SEI4"/>
<dbReference type="InterPro" id="IPR023213">
    <property type="entry name" value="CAT-like_dom_sf"/>
</dbReference>
<dbReference type="PANTHER" id="PTHR31642:SF310">
    <property type="entry name" value="FATTY ALCOHOL:CAFFEOYL-COA ACYLTRANSFERASE"/>
    <property type="match status" value="1"/>
</dbReference>
<dbReference type="PANTHER" id="PTHR31642">
    <property type="entry name" value="TRICHOTHECENE 3-O-ACETYLTRANSFERASE"/>
    <property type="match status" value="1"/>
</dbReference>
<dbReference type="GO" id="GO:0016747">
    <property type="term" value="F:acyltransferase activity, transferring groups other than amino-acyl groups"/>
    <property type="evidence" value="ECO:0007669"/>
    <property type="project" value="TreeGrafter"/>
</dbReference>
<dbReference type="EMBL" id="JALJOV010001646">
    <property type="protein sequence ID" value="KAK9844237.1"/>
    <property type="molecule type" value="Genomic_DNA"/>
</dbReference>
<dbReference type="InterPro" id="IPR050317">
    <property type="entry name" value="Plant_Fungal_Acyltransferase"/>
</dbReference>
<comment type="similarity">
    <text evidence="1">Belongs to the plant acyltransferase family.</text>
</comment>